<feature type="compositionally biased region" description="Pro residues" evidence="1">
    <location>
        <begin position="234"/>
        <end position="243"/>
    </location>
</feature>
<protein>
    <submittedName>
        <fullName evidence="2">Chromosome 8 open reading frame 74</fullName>
    </submittedName>
</protein>
<dbReference type="InterPro" id="IPR032727">
    <property type="entry name" value="CLAMP"/>
</dbReference>
<feature type="region of interest" description="Disordered" evidence="1">
    <location>
        <begin position="231"/>
        <end position="264"/>
    </location>
</feature>
<organism evidence="2 3">
    <name type="scientific">Sphenodon punctatus</name>
    <name type="common">Tuatara</name>
    <name type="synonym">Hatteria punctata</name>
    <dbReference type="NCBI Taxonomy" id="8508"/>
    <lineage>
        <taxon>Eukaryota</taxon>
        <taxon>Metazoa</taxon>
        <taxon>Chordata</taxon>
        <taxon>Craniata</taxon>
        <taxon>Vertebrata</taxon>
        <taxon>Euteleostomi</taxon>
        <taxon>Lepidosauria</taxon>
        <taxon>Sphenodontia</taxon>
        <taxon>Sphenodontidae</taxon>
        <taxon>Sphenodon</taxon>
    </lineage>
</organism>
<evidence type="ECO:0000313" key="3">
    <source>
        <dbReference type="Proteomes" id="UP000694392"/>
    </source>
</evidence>
<dbReference type="PANTHER" id="PTHR28457:SF2">
    <property type="entry name" value="SIMILAR TO 4930578I06RIK PROTEIN"/>
    <property type="match status" value="1"/>
</dbReference>
<dbReference type="PANTHER" id="PTHR28457">
    <property type="entry name" value="COILED-COIL DOMAIN-CONTAINING PROTEIN 189"/>
    <property type="match status" value="1"/>
</dbReference>
<proteinExistence type="predicted"/>
<gene>
    <name evidence="2" type="primary">C8orf74</name>
</gene>
<name>A0A8D0G5W5_SPHPU</name>
<evidence type="ECO:0000256" key="1">
    <source>
        <dbReference type="SAM" id="MobiDB-lite"/>
    </source>
</evidence>
<dbReference type="Ensembl" id="ENSSPUT00000003967.1">
    <property type="protein sequence ID" value="ENSSPUP00000003733.1"/>
    <property type="gene ID" value="ENSSPUG00000002856.1"/>
</dbReference>
<dbReference type="Proteomes" id="UP000694392">
    <property type="component" value="Unplaced"/>
</dbReference>
<reference evidence="2" key="2">
    <citation type="submission" date="2025-09" db="UniProtKB">
        <authorList>
            <consortium name="Ensembl"/>
        </authorList>
    </citation>
    <scope>IDENTIFICATION</scope>
</reference>
<keyword evidence="3" id="KW-1185">Reference proteome</keyword>
<sequence>KLLLWEEFDEVRDLRRSITLDFLYNSLIFAAEKGLPWPAVAGVGTLAGELLNETKGTSAIQILKEKLASCRLGLAPCNLGVLCDYFQNTFLKHYLLYQFVLCRERDHRQTFTSLAVQVPPLPLPLMEGINAEVWKYQQQLADLTAAENQKRTRMLLLRETLHLEREHLLQKVYDDLKTGQRQSTLERLWALETLVTGAIRTQMQALREILQMDIKTTFEILELRLQKKTLMLSPPIPYPPPPSTEDRAKKSTKAQEQQKKKKKK</sequence>
<reference evidence="2" key="1">
    <citation type="submission" date="2025-08" db="UniProtKB">
        <authorList>
            <consortium name="Ensembl"/>
        </authorList>
    </citation>
    <scope>IDENTIFICATION</scope>
</reference>
<dbReference type="GeneTree" id="ENSGT00940000154323"/>
<dbReference type="AlphaFoldDB" id="A0A8D0G5W5"/>
<accession>A0A8D0G5W5</accession>
<evidence type="ECO:0000313" key="2">
    <source>
        <dbReference type="Ensembl" id="ENSSPUP00000003733.1"/>
    </source>
</evidence>
<dbReference type="OMA" id="YQFVLCR"/>